<protein>
    <recommendedName>
        <fullName evidence="1">ABC transporter domain-containing protein</fullName>
    </recommendedName>
</protein>
<dbReference type="SUPFAM" id="SSF52540">
    <property type="entry name" value="P-loop containing nucleoside triphosphate hydrolases"/>
    <property type="match status" value="1"/>
</dbReference>
<feature type="domain" description="ABC transporter" evidence="1">
    <location>
        <begin position="54"/>
        <end position="125"/>
    </location>
</feature>
<dbReference type="PANTHER" id="PTHR43423:SF1">
    <property type="entry name" value="ABC TRANSPORTER I FAMILY MEMBER 17"/>
    <property type="match status" value="1"/>
</dbReference>
<dbReference type="PANTHER" id="PTHR43423">
    <property type="entry name" value="ABC TRANSPORTER I FAMILY MEMBER 17"/>
    <property type="match status" value="1"/>
</dbReference>
<dbReference type="OMA" id="FEAWGEG"/>
<evidence type="ECO:0000259" key="1">
    <source>
        <dbReference type="Pfam" id="PF00005"/>
    </source>
</evidence>
<dbReference type="InterPro" id="IPR027417">
    <property type="entry name" value="P-loop_NTPase"/>
</dbReference>
<reference evidence="2" key="1">
    <citation type="submission" date="2021-01" db="UniProtKB">
        <authorList>
            <consortium name="EnsemblPlants"/>
        </authorList>
    </citation>
    <scope>IDENTIFICATION</scope>
</reference>
<dbReference type="Gene3D" id="3.40.50.300">
    <property type="entry name" value="P-loop containing nucleotide triphosphate hydrolases"/>
    <property type="match status" value="1"/>
</dbReference>
<organism evidence="2 3">
    <name type="scientific">Kalanchoe fedtschenkoi</name>
    <name type="common">Lavender scallops</name>
    <name type="synonym">South American air plant</name>
    <dbReference type="NCBI Taxonomy" id="63787"/>
    <lineage>
        <taxon>Eukaryota</taxon>
        <taxon>Viridiplantae</taxon>
        <taxon>Streptophyta</taxon>
        <taxon>Embryophyta</taxon>
        <taxon>Tracheophyta</taxon>
        <taxon>Spermatophyta</taxon>
        <taxon>Magnoliopsida</taxon>
        <taxon>eudicotyledons</taxon>
        <taxon>Gunneridae</taxon>
        <taxon>Pentapetalae</taxon>
        <taxon>Saxifragales</taxon>
        <taxon>Crassulaceae</taxon>
        <taxon>Kalanchoe</taxon>
    </lineage>
</organism>
<dbReference type="AlphaFoldDB" id="A0A7N0SV87"/>
<dbReference type="EnsemblPlants" id="Kaladp0001s0318.1.v1.1">
    <property type="protein sequence ID" value="Kaladp0001s0318.1.v1.1"/>
    <property type="gene ID" value="Kaladp0001s0318.v1.1"/>
</dbReference>
<dbReference type="GO" id="GO:0016887">
    <property type="term" value="F:ATP hydrolysis activity"/>
    <property type="evidence" value="ECO:0007669"/>
    <property type="project" value="InterPro"/>
</dbReference>
<name>A0A7N0SV87_KALFE</name>
<evidence type="ECO:0000313" key="2">
    <source>
        <dbReference type="EnsemblPlants" id="Kaladp0001s0318.1.v1.1"/>
    </source>
</evidence>
<evidence type="ECO:0000313" key="3">
    <source>
        <dbReference type="Proteomes" id="UP000594263"/>
    </source>
</evidence>
<accession>A0A7N0SV87</accession>
<dbReference type="Gramene" id="Kaladp0001s0318.1.v1.1">
    <property type="protein sequence ID" value="Kaladp0001s0318.1.v1.1"/>
    <property type="gene ID" value="Kaladp0001s0318.v1.1"/>
</dbReference>
<dbReference type="InterPro" id="IPR003439">
    <property type="entry name" value="ABC_transporter-like_ATP-bd"/>
</dbReference>
<dbReference type="GO" id="GO:0005524">
    <property type="term" value="F:ATP binding"/>
    <property type="evidence" value="ECO:0007669"/>
    <property type="project" value="InterPro"/>
</dbReference>
<proteinExistence type="predicted"/>
<keyword evidence="3" id="KW-1185">Reference proteome</keyword>
<dbReference type="Pfam" id="PF00005">
    <property type="entry name" value="ABC_tran"/>
    <property type="match status" value="1"/>
</dbReference>
<sequence length="130" mass="14051">MPPTIDSANAFSDEVREHLLAVDPEEEEEALKRSAAKLKLRGLTRVSDAGVEILKGIDLDIPRGLIVGVIGPSGSGKSTMLRALNRLWEPASGTVFLDGVDICEVDVVSLRRKVGMLFQLPALFEGQLLN</sequence>
<dbReference type="Proteomes" id="UP000594263">
    <property type="component" value="Unplaced"/>
</dbReference>